<dbReference type="Gene3D" id="1.10.10.60">
    <property type="entry name" value="Homeodomain-like"/>
    <property type="match status" value="2"/>
</dbReference>
<dbReference type="Proteomes" id="UP000664299">
    <property type="component" value="Unassembled WGS sequence"/>
</dbReference>
<gene>
    <name evidence="5" type="ORF">J1F30_09370</name>
</gene>
<dbReference type="SUPFAM" id="SSF51215">
    <property type="entry name" value="Regulatory protein AraC"/>
    <property type="match status" value="1"/>
</dbReference>
<dbReference type="PANTHER" id="PTHR43280:SF2">
    <property type="entry name" value="HTH-TYPE TRANSCRIPTIONAL REGULATOR EXSA"/>
    <property type="match status" value="1"/>
</dbReference>
<keyword evidence="3" id="KW-0804">Transcription</keyword>
<keyword evidence="1" id="KW-0805">Transcription regulation</keyword>
<dbReference type="PANTHER" id="PTHR43280">
    <property type="entry name" value="ARAC-FAMILY TRANSCRIPTIONAL REGULATOR"/>
    <property type="match status" value="1"/>
</dbReference>
<dbReference type="Pfam" id="PF12833">
    <property type="entry name" value="HTH_18"/>
    <property type="match status" value="1"/>
</dbReference>
<accession>A0ABS3IW08</accession>
<dbReference type="SUPFAM" id="SSF46689">
    <property type="entry name" value="Homeodomain-like"/>
    <property type="match status" value="1"/>
</dbReference>
<evidence type="ECO:0000256" key="2">
    <source>
        <dbReference type="ARBA" id="ARBA00023125"/>
    </source>
</evidence>
<sequence length="298" mass="34667">MWISIKCPPLPYCIVGGTSYFRTGDIHENRCLENVFDLLLVTKGELYMRVGKYDVTVKERQYLILPPGIRHGGYRYCIEPTEFYWLHFCSEGRFSISSDDRPDVRVQASKSKFYRRDPFLITTSVYGNLDLHAYVTARQYMQILSQVKVSRATHRKTYSTGIVPIEQQSTFFELLDLLSRNRQHSATSNNLASHISEYLRHNISRPVSMNELSTEFSYSANYISRVVKQQYGMPPVRLSLEIRLDQAKRILEESQCSIKEVAKKTGFQSNTYFSRQFKKYTGMTPKEYQLAAWGSVYL</sequence>
<dbReference type="InterPro" id="IPR020449">
    <property type="entry name" value="Tscrpt_reg_AraC-type_HTH"/>
</dbReference>
<comment type="caution">
    <text evidence="5">The sequence shown here is derived from an EMBL/GenBank/DDBJ whole genome shotgun (WGS) entry which is preliminary data.</text>
</comment>
<dbReference type="EMBL" id="JAFMNU010000132">
    <property type="protein sequence ID" value="MBO0624552.1"/>
    <property type="molecule type" value="Genomic_DNA"/>
</dbReference>
<dbReference type="InterPro" id="IPR018060">
    <property type="entry name" value="HTH_AraC"/>
</dbReference>
<dbReference type="SMART" id="SM00342">
    <property type="entry name" value="HTH_ARAC"/>
    <property type="match status" value="1"/>
</dbReference>
<dbReference type="PRINTS" id="PR00032">
    <property type="entry name" value="HTHARAC"/>
</dbReference>
<keyword evidence="2" id="KW-0238">DNA-binding</keyword>
<evidence type="ECO:0000259" key="4">
    <source>
        <dbReference type="PROSITE" id="PS01124"/>
    </source>
</evidence>
<reference evidence="5" key="1">
    <citation type="submission" date="2021-03" db="EMBL/GenBank/DDBJ databases">
        <title>Genome sequence of Bifidobacterium asteroides strain wkB204 isolated from a honey bee gut.</title>
        <authorList>
            <person name="Motta E.V.S."/>
            <person name="Kwong W.K."/>
            <person name="Moran N.A."/>
        </authorList>
    </citation>
    <scope>NUCLEOTIDE SEQUENCE</scope>
    <source>
        <strain evidence="5">WkB204</strain>
    </source>
</reference>
<evidence type="ECO:0000256" key="1">
    <source>
        <dbReference type="ARBA" id="ARBA00023015"/>
    </source>
</evidence>
<dbReference type="InterPro" id="IPR009057">
    <property type="entry name" value="Homeodomain-like_sf"/>
</dbReference>
<name>A0ABS3IW08_9BIFI</name>
<evidence type="ECO:0000256" key="3">
    <source>
        <dbReference type="ARBA" id="ARBA00023163"/>
    </source>
</evidence>
<dbReference type="InterPro" id="IPR037923">
    <property type="entry name" value="HTH-like"/>
</dbReference>
<evidence type="ECO:0000313" key="6">
    <source>
        <dbReference type="Proteomes" id="UP000664299"/>
    </source>
</evidence>
<dbReference type="PROSITE" id="PS01124">
    <property type="entry name" value="HTH_ARAC_FAMILY_2"/>
    <property type="match status" value="1"/>
</dbReference>
<feature type="domain" description="HTH araC/xylS-type" evidence="4">
    <location>
        <begin position="193"/>
        <end position="291"/>
    </location>
</feature>
<protein>
    <submittedName>
        <fullName evidence="5">Helix-turn-helix transcriptional regulator</fullName>
    </submittedName>
</protein>
<proteinExistence type="predicted"/>
<keyword evidence="6" id="KW-1185">Reference proteome</keyword>
<organism evidence="5 6">
    <name type="scientific">Bifidobacterium asteroides</name>
    <dbReference type="NCBI Taxonomy" id="1684"/>
    <lineage>
        <taxon>Bacteria</taxon>
        <taxon>Bacillati</taxon>
        <taxon>Actinomycetota</taxon>
        <taxon>Actinomycetes</taxon>
        <taxon>Bifidobacteriales</taxon>
        <taxon>Bifidobacteriaceae</taxon>
        <taxon>Bifidobacterium</taxon>
    </lineage>
</organism>
<evidence type="ECO:0000313" key="5">
    <source>
        <dbReference type="EMBL" id="MBO0624552.1"/>
    </source>
</evidence>